<evidence type="ECO:0000256" key="1">
    <source>
        <dbReference type="ARBA" id="ARBA00006611"/>
    </source>
</evidence>
<dbReference type="Gene3D" id="3.30.300.160">
    <property type="entry name" value="Type II secretion system, protein E, N-terminal domain"/>
    <property type="match status" value="1"/>
</dbReference>
<dbReference type="SUPFAM" id="SSF52540">
    <property type="entry name" value="P-loop containing nucleoside triphosphate hydrolases"/>
    <property type="match status" value="1"/>
</dbReference>
<dbReference type="GO" id="GO:0005886">
    <property type="term" value="C:plasma membrane"/>
    <property type="evidence" value="ECO:0007669"/>
    <property type="project" value="TreeGrafter"/>
</dbReference>
<evidence type="ECO:0000313" key="6">
    <source>
        <dbReference type="Proteomes" id="UP000178606"/>
    </source>
</evidence>
<dbReference type="CDD" id="cd01129">
    <property type="entry name" value="PulE-GspE-like"/>
    <property type="match status" value="1"/>
</dbReference>
<accession>A0A1F6CR36</accession>
<keyword evidence="2" id="KW-0547">Nucleotide-binding</keyword>
<proteinExistence type="inferred from homology"/>
<dbReference type="InterPro" id="IPR007831">
    <property type="entry name" value="T2SS_GspE_N"/>
</dbReference>
<comment type="similarity">
    <text evidence="1">Belongs to the GSP E family.</text>
</comment>
<feature type="domain" description="Bacterial type II secretion system protein E" evidence="4">
    <location>
        <begin position="377"/>
        <end position="391"/>
    </location>
</feature>
<gene>
    <name evidence="5" type="ORF">A3F84_06390</name>
</gene>
<sequence length="554" mass="60650">MNPPPLGQVLVRRKVITSQQLEAALQEQAAVGGRLGAVLARMGLASEEAVYAALSEQMGVPYIRVRRIEVSEDLRRLVPAQIAHHYRCLPMEQADGVLKVAVADPLDVRLLDDLKTLLRCEVRPALADEGEIAEAIQRCYGVGADTIGGLAAEAQAEVRESRVEDVKDLSGEASVSRLVGQILAEAFRARATDVHLEPGEKALRLRYRLDGLLYDRRVPAEIRRFHEAIVSRIKVLARLNIAEKRLPQDGRFTMRAEEGELDVRVSVLPTPHGEAVNLRLLSVRSALRGLEGLGLLEEDRAALERVIQRPHGVLFATGPTGSGKTTTLYACLKRIHDGTKKILTIEDPIEYQLEGVIQMQVQPKIGLTFAQGLRAMLRHDPDVMMVGEVRDPETAEATVRAALTGHFVLSSLHTNDAPSAVPRLLNMGVEPYLISSTLEAVVAQRLVRVICPDCRREAPAPEGLGRGWNLGATVFEGAGCEGCGYTGYRGRTALYEVLMVDDAIRGLIEARAPAGEIREEATRRGMRSLAQDGAEKVRRGWTTVAEALRATQME</sequence>
<keyword evidence="3" id="KW-0067">ATP-binding</keyword>
<name>A0A1F6CR36_HANXR</name>
<dbReference type="InterPro" id="IPR001482">
    <property type="entry name" value="T2SS/T4SS_dom"/>
</dbReference>
<dbReference type="Pfam" id="PF00437">
    <property type="entry name" value="T2SSE"/>
    <property type="match status" value="1"/>
</dbReference>
<evidence type="ECO:0000259" key="4">
    <source>
        <dbReference type="PROSITE" id="PS00662"/>
    </source>
</evidence>
<dbReference type="GO" id="GO:0016887">
    <property type="term" value="F:ATP hydrolysis activity"/>
    <property type="evidence" value="ECO:0007669"/>
    <property type="project" value="TreeGrafter"/>
</dbReference>
<dbReference type="Pfam" id="PF05157">
    <property type="entry name" value="MshEN"/>
    <property type="match status" value="1"/>
</dbReference>
<dbReference type="Gene3D" id="3.40.50.300">
    <property type="entry name" value="P-loop containing nucleotide triphosphate hydrolases"/>
    <property type="match status" value="1"/>
</dbReference>
<organism evidence="5 6">
    <name type="scientific">Handelsmanbacteria sp. (strain RIFCSPLOWO2_12_FULL_64_10)</name>
    <dbReference type="NCBI Taxonomy" id="1817868"/>
    <lineage>
        <taxon>Bacteria</taxon>
        <taxon>Candidatus Handelsmaniibacteriota</taxon>
    </lineage>
</organism>
<evidence type="ECO:0000256" key="2">
    <source>
        <dbReference type="ARBA" id="ARBA00022741"/>
    </source>
</evidence>
<dbReference type="Gene3D" id="3.30.450.90">
    <property type="match status" value="1"/>
</dbReference>
<evidence type="ECO:0000313" key="5">
    <source>
        <dbReference type="EMBL" id="OGG51567.1"/>
    </source>
</evidence>
<dbReference type="AlphaFoldDB" id="A0A1F6CR36"/>
<dbReference type="Proteomes" id="UP000178606">
    <property type="component" value="Unassembled WGS sequence"/>
</dbReference>
<dbReference type="SUPFAM" id="SSF160246">
    <property type="entry name" value="EspE N-terminal domain-like"/>
    <property type="match status" value="1"/>
</dbReference>
<comment type="caution">
    <text evidence="5">The sequence shown here is derived from an EMBL/GenBank/DDBJ whole genome shotgun (WGS) entry which is preliminary data.</text>
</comment>
<dbReference type="InterPro" id="IPR037257">
    <property type="entry name" value="T2SS_E_N_sf"/>
</dbReference>
<dbReference type="PANTHER" id="PTHR30258:SF2">
    <property type="entry name" value="COMG OPERON PROTEIN 1"/>
    <property type="match status" value="1"/>
</dbReference>
<dbReference type="GO" id="GO:0005524">
    <property type="term" value="F:ATP binding"/>
    <property type="evidence" value="ECO:0007669"/>
    <property type="project" value="UniProtKB-KW"/>
</dbReference>
<dbReference type="PANTHER" id="PTHR30258">
    <property type="entry name" value="TYPE II SECRETION SYSTEM PROTEIN GSPE-RELATED"/>
    <property type="match status" value="1"/>
</dbReference>
<reference evidence="5 6" key="1">
    <citation type="journal article" date="2016" name="Nat. Commun.">
        <title>Thousands of microbial genomes shed light on interconnected biogeochemical processes in an aquifer system.</title>
        <authorList>
            <person name="Anantharaman K."/>
            <person name="Brown C.T."/>
            <person name="Hug L.A."/>
            <person name="Sharon I."/>
            <person name="Castelle C.J."/>
            <person name="Probst A.J."/>
            <person name="Thomas B.C."/>
            <person name="Singh A."/>
            <person name="Wilkins M.J."/>
            <person name="Karaoz U."/>
            <person name="Brodie E.L."/>
            <person name="Williams K.H."/>
            <person name="Hubbard S.S."/>
            <person name="Banfield J.F."/>
        </authorList>
    </citation>
    <scope>NUCLEOTIDE SEQUENCE [LARGE SCALE GENOMIC DNA]</scope>
    <source>
        <strain evidence="6">RIFCSPLOWO2_12_FULL_64_10</strain>
    </source>
</reference>
<dbReference type="EMBL" id="MFKF01000178">
    <property type="protein sequence ID" value="OGG51567.1"/>
    <property type="molecule type" value="Genomic_DNA"/>
</dbReference>
<protein>
    <recommendedName>
        <fullName evidence="4">Bacterial type II secretion system protein E domain-containing protein</fullName>
    </recommendedName>
</protein>
<dbReference type="InterPro" id="IPR027417">
    <property type="entry name" value="P-loop_NTPase"/>
</dbReference>
<dbReference type="PROSITE" id="PS00662">
    <property type="entry name" value="T2SP_E"/>
    <property type="match status" value="1"/>
</dbReference>
<evidence type="ECO:0000256" key="3">
    <source>
        <dbReference type="ARBA" id="ARBA00022840"/>
    </source>
</evidence>